<keyword evidence="1" id="KW-0614">Plasmid</keyword>
<name>C4Z693_LACE2</name>
<sequence length="114" mass="11819">MERSAIMSLINKEKVLNGVGKAVDATNNMADKASSFVKEKEIDKKAMKAAKTAEKGIKIAGNKIGEVAGEIVAGYKNKAGGASSKTAGTAATGNKAPDIIVDAKDIKEHVSDEE</sequence>
<keyword evidence="2" id="KW-1185">Reference proteome</keyword>
<reference evidence="1 2" key="1">
    <citation type="journal article" date="2009" name="Proc. Natl. Acad. Sci. U.S.A.">
        <title>Characterizing a model human gut microbiota composed of members of its two dominant bacterial phyla.</title>
        <authorList>
            <person name="Mahowald M.A."/>
            <person name="Rey F.E."/>
            <person name="Seedorf H."/>
            <person name="Turnbaugh P.J."/>
            <person name="Fulton R.S."/>
            <person name="Wollam A."/>
            <person name="Shah N."/>
            <person name="Wang C."/>
            <person name="Magrini V."/>
            <person name="Wilson R.K."/>
            <person name="Cantarel B.L."/>
            <person name="Coutinho P.M."/>
            <person name="Henrissat B."/>
            <person name="Crock L.W."/>
            <person name="Russell A."/>
            <person name="Verberkmoes N.C."/>
            <person name="Hettich R.L."/>
            <person name="Gordon J.I."/>
        </authorList>
    </citation>
    <scope>NUCLEOTIDE SEQUENCE [LARGE SCALE GENOMIC DNA]</scope>
    <source>
        <strain evidence="2">ATCC 27750 / DSM 3376 / VPI C15-48 / C15-B4</strain>
        <plasmid evidence="1">unnamed</plasmid>
    </source>
</reference>
<evidence type="ECO:0000313" key="2">
    <source>
        <dbReference type="Proteomes" id="UP000001476"/>
    </source>
</evidence>
<dbReference type="eggNOG" id="ENOG502ZEBF">
    <property type="taxonomic scope" value="Bacteria"/>
</dbReference>
<geneLocation type="plasmid" evidence="2">
    <name>pEubeli2</name>
</geneLocation>
<organism evidence="1 2">
    <name type="scientific">Lachnospira eligens (strain ATCC 27750 / DSM 3376 / VPI C15-48 / C15-B4)</name>
    <name type="common">Eubacterium eligens</name>
    <dbReference type="NCBI Taxonomy" id="515620"/>
    <lineage>
        <taxon>Bacteria</taxon>
        <taxon>Bacillati</taxon>
        <taxon>Bacillota</taxon>
        <taxon>Clostridia</taxon>
        <taxon>Lachnospirales</taxon>
        <taxon>Lachnospiraceae</taxon>
        <taxon>Lachnospira</taxon>
    </lineage>
</organism>
<dbReference type="AlphaFoldDB" id="C4Z693"/>
<dbReference type="HOGENOM" id="CLU_2117345_0_0_9"/>
<proteinExistence type="predicted"/>
<dbReference type="EMBL" id="CP001106">
    <property type="protein sequence ID" value="ACR73485.1"/>
    <property type="molecule type" value="Genomic_DNA"/>
</dbReference>
<accession>C4Z693</accession>
<protein>
    <submittedName>
        <fullName evidence="1">Uncharacterized protein</fullName>
    </submittedName>
</protein>
<gene>
    <name evidence="1" type="ordered locus">EUBELI_20340</name>
</gene>
<dbReference type="Proteomes" id="UP000001476">
    <property type="component" value="Plasmid pEubeli2"/>
</dbReference>
<evidence type="ECO:0000313" key="1">
    <source>
        <dbReference type="EMBL" id="ACR73485.1"/>
    </source>
</evidence>
<dbReference type="KEGG" id="eel:EUBELI_20340"/>